<evidence type="ECO:0000313" key="3">
    <source>
        <dbReference type="EMBL" id="OBZ71215.1"/>
    </source>
</evidence>
<reference evidence="3 4" key="1">
    <citation type="submission" date="2016-03" db="EMBL/GenBank/DDBJ databases">
        <title>Whole genome sequencing of Grifola frondosa 9006-11.</title>
        <authorList>
            <person name="Min B."/>
            <person name="Park H."/>
            <person name="Kim J.-G."/>
            <person name="Cho H."/>
            <person name="Oh Y.-L."/>
            <person name="Kong W.-S."/>
            <person name="Choi I.-G."/>
        </authorList>
    </citation>
    <scope>NUCLEOTIDE SEQUENCE [LARGE SCALE GENOMIC DNA]</scope>
    <source>
        <strain evidence="3 4">9006-11</strain>
    </source>
</reference>
<feature type="compositionally biased region" description="Basic and acidic residues" evidence="1">
    <location>
        <begin position="660"/>
        <end position="673"/>
    </location>
</feature>
<feature type="domain" description="Fungal-type protein kinase" evidence="2">
    <location>
        <begin position="256"/>
        <end position="495"/>
    </location>
</feature>
<dbReference type="OrthoDB" id="3265188at2759"/>
<dbReference type="InterPro" id="IPR040976">
    <property type="entry name" value="Pkinase_fungal"/>
</dbReference>
<dbReference type="SUPFAM" id="SSF56112">
    <property type="entry name" value="Protein kinase-like (PK-like)"/>
    <property type="match status" value="1"/>
</dbReference>
<dbReference type="Gene3D" id="1.10.510.10">
    <property type="entry name" value="Transferase(Phosphotransferase) domain 1"/>
    <property type="match status" value="1"/>
</dbReference>
<feature type="compositionally biased region" description="Basic residues" evidence="1">
    <location>
        <begin position="710"/>
        <end position="723"/>
    </location>
</feature>
<evidence type="ECO:0000259" key="2">
    <source>
        <dbReference type="Pfam" id="PF17667"/>
    </source>
</evidence>
<gene>
    <name evidence="3" type="ORF">A0H81_08700</name>
</gene>
<dbReference type="AlphaFoldDB" id="A0A1C7M2U3"/>
<evidence type="ECO:0000256" key="1">
    <source>
        <dbReference type="SAM" id="MobiDB-lite"/>
    </source>
</evidence>
<dbReference type="Proteomes" id="UP000092993">
    <property type="component" value="Unassembled WGS sequence"/>
</dbReference>
<feature type="compositionally biased region" description="Polar residues" evidence="1">
    <location>
        <begin position="596"/>
        <end position="609"/>
    </location>
</feature>
<proteinExistence type="predicted"/>
<dbReference type="Pfam" id="PF17667">
    <property type="entry name" value="Pkinase_fungal"/>
    <property type="match status" value="1"/>
</dbReference>
<name>A0A1C7M2U3_GRIFR</name>
<sequence length="723" mass="82673">MPEFSRIFDVPMSLDETAEFNRKQTKHRIKRHARTANEFLLGPMPVDDFLAAFLPPAGAENSMHRLSSWRAFNAVPSSASKASDIYEPLIKALNKSTKHKSRCPGFIFDNASSRVKNSKRPGFMKPEVCCYATRHLEDVMSSPIKSRTDLGYAAFFIDVKPEPEDDFLRDPSSDATREAWDSHQFVYNIEDEALFDDVEQRLGQHVFYATEIDAEETIFREAVIAAVRFQLDVDGEDLTKAVAEHYQPGMVSAICMRVEDGDSRGVRQYLFSRPLVSPSRMTGRGTRGYWAVDTKDRQVVFLKDAWRLAAGNFDQEGVILRELNESGIRNIPKLLCHGDVRDGTTEDDDGYQRTATNQCLTEPWVCGLKSRCVAISKYVHYRLVSGPAGYGLQKFKGTNELLHATYDVYQAMLDVYRKSDRIHRDISVGNIILVRVPGHAMRQGYLIDWEVSCKVDSSGLALVRGRMGTWQFMSYLVLINHQALHTFHDDMESLLTLFRLFDDYREQTGYNEGGDAKNAEMISRTFTRYITFTNKSLQKWLHTVLEYRNPCGWMLWPYPDTWLDPEHLNRFWKDFLDSNVLSTDDRIDRILQDTEQCSQASETPDSPSAVSLGKRKVRESSQDAAEATVPKRSRLDNRREGRPSKRELPAPSTPSRKRKLEVLDSSKSKRPRLDCGPVTRSKSRQKLQQEAKPNKPDLGAQKAKGDQRKVSHNPRRTRNTTKR</sequence>
<comment type="caution">
    <text evidence="3">The sequence shown here is derived from an EMBL/GenBank/DDBJ whole genome shotgun (WGS) entry which is preliminary data.</text>
</comment>
<dbReference type="PANTHER" id="PTHR38248:SF2">
    <property type="entry name" value="FUNK1 11"/>
    <property type="match status" value="1"/>
</dbReference>
<accession>A0A1C7M2U3</accession>
<dbReference type="OMA" id="RHARTAN"/>
<evidence type="ECO:0000313" key="4">
    <source>
        <dbReference type="Proteomes" id="UP000092993"/>
    </source>
</evidence>
<dbReference type="InterPro" id="IPR011009">
    <property type="entry name" value="Kinase-like_dom_sf"/>
</dbReference>
<dbReference type="EMBL" id="LUGG01000011">
    <property type="protein sequence ID" value="OBZ71215.1"/>
    <property type="molecule type" value="Genomic_DNA"/>
</dbReference>
<feature type="compositionally biased region" description="Basic and acidic residues" evidence="1">
    <location>
        <begin position="633"/>
        <end position="648"/>
    </location>
</feature>
<protein>
    <recommendedName>
        <fullName evidence="2">Fungal-type protein kinase domain-containing protein</fullName>
    </recommendedName>
</protein>
<feature type="region of interest" description="Disordered" evidence="1">
    <location>
        <begin position="596"/>
        <end position="723"/>
    </location>
</feature>
<keyword evidence="4" id="KW-1185">Reference proteome</keyword>
<dbReference type="PANTHER" id="PTHR38248">
    <property type="entry name" value="FUNK1 6"/>
    <property type="match status" value="1"/>
</dbReference>
<organism evidence="3 4">
    <name type="scientific">Grifola frondosa</name>
    <name type="common">Maitake</name>
    <name type="synonym">Polyporus frondosus</name>
    <dbReference type="NCBI Taxonomy" id="5627"/>
    <lineage>
        <taxon>Eukaryota</taxon>
        <taxon>Fungi</taxon>
        <taxon>Dikarya</taxon>
        <taxon>Basidiomycota</taxon>
        <taxon>Agaricomycotina</taxon>
        <taxon>Agaricomycetes</taxon>
        <taxon>Polyporales</taxon>
        <taxon>Grifolaceae</taxon>
        <taxon>Grifola</taxon>
    </lineage>
</organism>